<organism evidence="1 2">
    <name type="scientific">Polypedilum vanderplanki</name>
    <name type="common">Sleeping chironomid midge</name>
    <dbReference type="NCBI Taxonomy" id="319348"/>
    <lineage>
        <taxon>Eukaryota</taxon>
        <taxon>Metazoa</taxon>
        <taxon>Ecdysozoa</taxon>
        <taxon>Arthropoda</taxon>
        <taxon>Hexapoda</taxon>
        <taxon>Insecta</taxon>
        <taxon>Pterygota</taxon>
        <taxon>Neoptera</taxon>
        <taxon>Endopterygota</taxon>
        <taxon>Diptera</taxon>
        <taxon>Nematocera</taxon>
        <taxon>Chironomoidea</taxon>
        <taxon>Chironomidae</taxon>
        <taxon>Chironominae</taxon>
        <taxon>Polypedilum</taxon>
        <taxon>Polypedilum</taxon>
    </lineage>
</organism>
<evidence type="ECO:0000313" key="2">
    <source>
        <dbReference type="Proteomes" id="UP001107558"/>
    </source>
</evidence>
<name>A0A9J6B8U9_POLVA</name>
<protein>
    <submittedName>
        <fullName evidence="1">Nucleic-acid-binding protein from transposon X-element</fullName>
    </submittedName>
</protein>
<comment type="caution">
    <text evidence="1">The sequence shown here is derived from an EMBL/GenBank/DDBJ whole genome shotgun (WGS) entry which is preliminary data.</text>
</comment>
<proteinExistence type="predicted"/>
<sequence>KIINEALIEASLNPISIKHLNIQKKRYDDHCVYLVTFLKSDKISIIDLQEIQAINQIRITWQSYRYSRNGPTQCSNCLRFGHGTANCHLAPRCIRCAGDHKSKECPLIQVKDGNPLTKITTSKLKCALCGGNHTANFSKCTKRIEFVKSRSTWTKQTIKRNPIVKFQTAPQLEGFQFPSLPNSQGPAWTKSSYASAFPEAKHANARGYSQTQSNPNDLYSHEELFSIFLDITSQLAKAKSKQEQIQIMMSVAIKYAVPYNG</sequence>
<reference evidence="1" key="1">
    <citation type="submission" date="2021-03" db="EMBL/GenBank/DDBJ databases">
        <title>Chromosome level genome of the anhydrobiotic midge Polypedilum vanderplanki.</title>
        <authorList>
            <person name="Yoshida Y."/>
            <person name="Kikawada T."/>
            <person name="Gusev O."/>
        </authorList>
    </citation>
    <scope>NUCLEOTIDE SEQUENCE</scope>
    <source>
        <strain evidence="1">NIAS01</strain>
        <tissue evidence="1">Whole body or cell culture</tissue>
    </source>
</reference>
<dbReference type="OrthoDB" id="8016075at2759"/>
<dbReference type="EMBL" id="JADBJN010000205">
    <property type="protein sequence ID" value="KAG5666079.1"/>
    <property type="molecule type" value="Genomic_DNA"/>
</dbReference>
<evidence type="ECO:0000313" key="1">
    <source>
        <dbReference type="EMBL" id="KAG5666079.1"/>
    </source>
</evidence>
<dbReference type="AlphaFoldDB" id="A0A9J6B8U9"/>
<dbReference type="Proteomes" id="UP001107558">
    <property type="component" value="Unassembled WGS sequence"/>
</dbReference>
<feature type="non-terminal residue" evidence="1">
    <location>
        <position position="1"/>
    </location>
</feature>
<keyword evidence="2" id="KW-1185">Reference proteome</keyword>
<accession>A0A9J6B8U9</accession>
<gene>
    <name evidence="1" type="ORF">PVAND_017747</name>
</gene>